<dbReference type="PANTHER" id="PTHR30294:SF29">
    <property type="entry name" value="MULTIDRUG ABC TRANSPORTER PERMEASE YBHS-RELATED"/>
    <property type="match status" value="1"/>
</dbReference>
<dbReference type="InterPro" id="IPR051449">
    <property type="entry name" value="ABC-2_transporter_component"/>
</dbReference>
<comment type="subcellular location">
    <subcellularLocation>
        <location evidence="1">Cell membrane</location>
        <topology evidence="1">Multi-pass membrane protein</topology>
    </subcellularLocation>
</comment>
<keyword evidence="9" id="KW-1185">Reference proteome</keyword>
<dbReference type="GO" id="GO:0005886">
    <property type="term" value="C:plasma membrane"/>
    <property type="evidence" value="ECO:0007669"/>
    <property type="project" value="UniProtKB-SubCell"/>
</dbReference>
<sequence length="452" mass="50343">MNKILLIIQREYLSRVRKKSFILMTFLVPILFIGMYGLIIYFVMNSDEMADKKTVIVADDSGLFKNKMENTASIKFQYATNSYADEKQKLTKSEDEQLYLLHIPADVKNVELLSAKKSGASTISAVENQLSTVMQNERLRNAGIDTAVLAKAQEHIDVSAKQITAEGEKDAGTFMAYGIGFVTALLIYMSLFIYGAQVMRGVIEEKTSRIVEVIISSVKPFQLMLGKIIGIGMVGLTQFLLWIILTIGLTTVGSAVLMNGQKMDKNKTEALMKSTTSGAAMSAANGGTEITMTAGSKQEMGMKIMQQLNAVPIAYTVTMFLFYFLFGYLLYSAIFAAVGSAVDNETETQQFMLPVTLPLIFTFILSMNFVINNPDSNISFWLSVIPFTAPIAMMIRIPFGVPVWQLALSMSLMVAGFLFTTWLAARIYRVGILMYGKKVNYRELGKWLFYKE</sequence>
<evidence type="ECO:0000256" key="4">
    <source>
        <dbReference type="ARBA" id="ARBA00022989"/>
    </source>
</evidence>
<evidence type="ECO:0000259" key="7">
    <source>
        <dbReference type="Pfam" id="PF12698"/>
    </source>
</evidence>
<dbReference type="OrthoDB" id="9768837at2"/>
<dbReference type="RefSeq" id="WP_111000355.1">
    <property type="nucleotide sequence ID" value="NZ_QKTW01000024.1"/>
</dbReference>
<comment type="caution">
    <text evidence="8">The sequence shown here is derived from an EMBL/GenBank/DDBJ whole genome shotgun (WGS) entry which is preliminary data.</text>
</comment>
<keyword evidence="5 6" id="KW-0472">Membrane</keyword>
<evidence type="ECO:0000256" key="5">
    <source>
        <dbReference type="ARBA" id="ARBA00023136"/>
    </source>
</evidence>
<feature type="transmembrane region" description="Helical" evidence="6">
    <location>
        <begin position="21"/>
        <end position="44"/>
    </location>
</feature>
<organism evidence="8 9">
    <name type="scientific">Taibaiella soli</name>
    <dbReference type="NCBI Taxonomy" id="1649169"/>
    <lineage>
        <taxon>Bacteria</taxon>
        <taxon>Pseudomonadati</taxon>
        <taxon>Bacteroidota</taxon>
        <taxon>Chitinophagia</taxon>
        <taxon>Chitinophagales</taxon>
        <taxon>Chitinophagaceae</taxon>
        <taxon>Taibaiella</taxon>
    </lineage>
</organism>
<feature type="transmembrane region" description="Helical" evidence="6">
    <location>
        <begin position="310"/>
        <end position="331"/>
    </location>
</feature>
<evidence type="ECO:0000256" key="2">
    <source>
        <dbReference type="ARBA" id="ARBA00022475"/>
    </source>
</evidence>
<dbReference type="EMBL" id="QKTW01000024">
    <property type="protein sequence ID" value="PZF71478.1"/>
    <property type="molecule type" value="Genomic_DNA"/>
</dbReference>
<dbReference type="AlphaFoldDB" id="A0A2W2AUW9"/>
<feature type="transmembrane region" description="Helical" evidence="6">
    <location>
        <begin position="239"/>
        <end position="258"/>
    </location>
</feature>
<protein>
    <submittedName>
        <fullName evidence="8">ABC transporter permease</fullName>
    </submittedName>
</protein>
<evidence type="ECO:0000256" key="1">
    <source>
        <dbReference type="ARBA" id="ARBA00004651"/>
    </source>
</evidence>
<dbReference type="Pfam" id="PF12698">
    <property type="entry name" value="ABC2_membrane_3"/>
    <property type="match status" value="1"/>
</dbReference>
<evidence type="ECO:0000256" key="3">
    <source>
        <dbReference type="ARBA" id="ARBA00022692"/>
    </source>
</evidence>
<dbReference type="GO" id="GO:0140359">
    <property type="term" value="F:ABC-type transporter activity"/>
    <property type="evidence" value="ECO:0007669"/>
    <property type="project" value="InterPro"/>
</dbReference>
<reference evidence="8 9" key="1">
    <citation type="submission" date="2018-06" db="EMBL/GenBank/DDBJ databases">
        <title>Mucibacter soli gen. nov., sp. nov., a new member of the family Chitinophagaceae producing mucin.</title>
        <authorList>
            <person name="Kim M.-K."/>
            <person name="Park S."/>
            <person name="Kim T.-S."/>
            <person name="Joung Y."/>
            <person name="Han J.-H."/>
            <person name="Kim S.B."/>
        </authorList>
    </citation>
    <scope>NUCLEOTIDE SEQUENCE [LARGE SCALE GENOMIC DNA]</scope>
    <source>
        <strain evidence="8 9">R1-15</strain>
    </source>
</reference>
<dbReference type="SUPFAM" id="SSF53850">
    <property type="entry name" value="Periplasmic binding protein-like II"/>
    <property type="match status" value="1"/>
</dbReference>
<dbReference type="Gene3D" id="3.40.190.10">
    <property type="entry name" value="Periplasmic binding protein-like II"/>
    <property type="match status" value="1"/>
</dbReference>
<accession>A0A2W2AUW9</accession>
<gene>
    <name evidence="8" type="ORF">DN068_18090</name>
</gene>
<keyword evidence="4 6" id="KW-1133">Transmembrane helix</keyword>
<feature type="domain" description="ABC-2 type transporter transmembrane" evidence="7">
    <location>
        <begin position="19"/>
        <end position="425"/>
    </location>
</feature>
<evidence type="ECO:0000256" key="6">
    <source>
        <dbReference type="SAM" id="Phobius"/>
    </source>
</evidence>
<feature type="transmembrane region" description="Helical" evidence="6">
    <location>
        <begin position="351"/>
        <end position="371"/>
    </location>
</feature>
<dbReference type="Proteomes" id="UP000248745">
    <property type="component" value="Unassembled WGS sequence"/>
</dbReference>
<proteinExistence type="predicted"/>
<name>A0A2W2AUW9_9BACT</name>
<dbReference type="PANTHER" id="PTHR30294">
    <property type="entry name" value="MEMBRANE COMPONENT OF ABC TRANSPORTER YHHJ-RELATED"/>
    <property type="match status" value="1"/>
</dbReference>
<feature type="transmembrane region" description="Helical" evidence="6">
    <location>
        <begin position="403"/>
        <end position="425"/>
    </location>
</feature>
<feature type="transmembrane region" description="Helical" evidence="6">
    <location>
        <begin position="210"/>
        <end position="233"/>
    </location>
</feature>
<dbReference type="InterPro" id="IPR013525">
    <property type="entry name" value="ABC2_TM"/>
</dbReference>
<feature type="transmembrane region" description="Helical" evidence="6">
    <location>
        <begin position="378"/>
        <end position="397"/>
    </location>
</feature>
<evidence type="ECO:0000313" key="8">
    <source>
        <dbReference type="EMBL" id="PZF71478.1"/>
    </source>
</evidence>
<evidence type="ECO:0000313" key="9">
    <source>
        <dbReference type="Proteomes" id="UP000248745"/>
    </source>
</evidence>
<keyword evidence="3 6" id="KW-0812">Transmembrane</keyword>
<feature type="transmembrane region" description="Helical" evidence="6">
    <location>
        <begin position="174"/>
        <end position="198"/>
    </location>
</feature>
<keyword evidence="2" id="KW-1003">Cell membrane</keyword>